<feature type="compositionally biased region" description="Polar residues" evidence="1">
    <location>
        <begin position="555"/>
        <end position="577"/>
    </location>
</feature>
<gene>
    <name evidence="3" type="ORF">H105_03915</name>
</gene>
<dbReference type="PANTHER" id="PTHR28067:SF1">
    <property type="entry name" value="DNA REPLICATION REGULATOR SLD3"/>
    <property type="match status" value="1"/>
</dbReference>
<evidence type="ECO:0000313" key="3">
    <source>
        <dbReference type="EMBL" id="EZF74209.1"/>
    </source>
</evidence>
<dbReference type="PANTHER" id="PTHR28067">
    <property type="entry name" value="DNA REPLICATION REGULATOR SLD3"/>
    <property type="match status" value="1"/>
</dbReference>
<accession>A0A022XUM5</accession>
<dbReference type="InterPro" id="IPR013948">
    <property type="entry name" value="DNA_replication_reg_Sld3_C"/>
</dbReference>
<feature type="region of interest" description="Disordered" evidence="1">
    <location>
        <begin position="791"/>
        <end position="814"/>
    </location>
</feature>
<name>A0A022XUM5_TRISD</name>
<organism evidence="3 4">
    <name type="scientific">Trichophyton soudanense CBS 452.61</name>
    <dbReference type="NCBI Taxonomy" id="1215331"/>
    <lineage>
        <taxon>Eukaryota</taxon>
        <taxon>Fungi</taxon>
        <taxon>Dikarya</taxon>
        <taxon>Ascomycota</taxon>
        <taxon>Pezizomycotina</taxon>
        <taxon>Eurotiomycetes</taxon>
        <taxon>Eurotiomycetidae</taxon>
        <taxon>Onygenales</taxon>
        <taxon>Arthrodermataceae</taxon>
        <taxon>Trichophyton</taxon>
    </lineage>
</organism>
<feature type="compositionally biased region" description="Polar residues" evidence="1">
    <location>
        <begin position="763"/>
        <end position="775"/>
    </location>
</feature>
<feature type="region of interest" description="Disordered" evidence="1">
    <location>
        <begin position="544"/>
        <end position="586"/>
    </location>
</feature>
<keyword evidence="4" id="KW-1185">Reference proteome</keyword>
<dbReference type="GO" id="GO:0006270">
    <property type="term" value="P:DNA replication initiation"/>
    <property type="evidence" value="ECO:0007669"/>
    <property type="project" value="InterPro"/>
</dbReference>
<feature type="region of interest" description="Disordered" evidence="1">
    <location>
        <begin position="217"/>
        <end position="238"/>
    </location>
</feature>
<dbReference type="HOGENOM" id="CLU_006240_2_0_1"/>
<feature type="region of interest" description="Disordered" evidence="1">
    <location>
        <begin position="600"/>
        <end position="632"/>
    </location>
</feature>
<feature type="region of interest" description="Disordered" evidence="1">
    <location>
        <begin position="744"/>
        <end position="778"/>
    </location>
</feature>
<dbReference type="EMBL" id="KK208846">
    <property type="protein sequence ID" value="EZF74209.1"/>
    <property type="molecule type" value="Genomic_DNA"/>
</dbReference>
<evidence type="ECO:0000259" key="2">
    <source>
        <dbReference type="Pfam" id="PF08639"/>
    </source>
</evidence>
<sequence length="937" mass="103004">MATCLPLLTTSKVPSAGTLDDSHAYCPPSKRLKLDHDNDGAVGKAALAKFTINPCGTSLSDRPHSLYPIALILRSRIPLSWLDTCLSPPRRIRPGSLFTANIPALEQSLSGENASTVLAAAISDTVERHYGEVPKELYVVERVKRCVYAICPLRGEVQEADLAVASKSSGVQDEFGPVQSPSDPFTDSLEFATIPNIDLFQEIPAQAVSFAFGDSPHENPVSSQVDRTGTSPNAALQSPAVATEVSPKEGDNIELGISLPAEYFADSQILPQTNTINNAEDMLSTLKMQYLEALYISKTSVAYFAKGPLTRARAAFQNSDDASSMRPMVLYHYYRSCIIPMKKMDAKYRDSLPRIVADITQSQSDVDEIAPARKRKSKKKTIGKDGLYAGEEEFISKWWKSVYETNSSVEKPAMETQRKRLIEDIRMRETQLQILLILEIMLLEGSVGSQAELDDKNTEKPKKSIKKTHDMATALELLLDRLCIWHTVSSHGLAIDVPVDSTKAATGPGKANHDKLRDFCTEVIIPFYSARLPEKCQVINRKLGGPAISSPARPNRSNQKRSTNPLSKSAKGQPSKRTLQRVGTDEKIPVRAKVPSLARNNTAPATAEVKRESNDQLSFSTSIGGRGGIQKSKRVNNREVDLEAVAKQHESKLKRMNLLVDQKRELDAAINALRKPNRELAVRDFVESAEKRSASSAAFHPRKQKNPTRNPFAQGVQVMATPKGPRNKDCGFADLPSLPKAWKQSRPTVMASPIPDPDAQVVPSPSTRPSNTNMLPKSRPILNFSRTEALVHETPSKPSSNGLKRSATSNPVESGIEAELSPILARKSKPCSYESSSINLSLDTSAHSTTAEVGETPPRLKQMMFVSESTVPRRVDFMQPSTPAKGSVQHKIPVTTPLRQRAGDDANRTINETPEKSIYERLGWNNDDDDDDELAFF</sequence>
<dbReference type="Gene3D" id="1.20.58.2130">
    <property type="match status" value="1"/>
</dbReference>
<dbReference type="InterPro" id="IPR042511">
    <property type="entry name" value="Sld3"/>
</dbReference>
<evidence type="ECO:0000313" key="4">
    <source>
        <dbReference type="Proteomes" id="UP000023623"/>
    </source>
</evidence>
<dbReference type="OrthoDB" id="15567at2759"/>
<feature type="domain" description="DNA replication regulator Sld3 C-terminal" evidence="2">
    <location>
        <begin position="281"/>
        <end position="797"/>
    </location>
</feature>
<reference evidence="3 4" key="1">
    <citation type="submission" date="2014-02" db="EMBL/GenBank/DDBJ databases">
        <title>The Genome Sequence of Trichophyton rubrum (morphotype soudanense) CBS 452.61.</title>
        <authorList>
            <consortium name="The Broad Institute Genomics Platform"/>
            <person name="Cuomo C.A."/>
            <person name="White T.C."/>
            <person name="Graser Y."/>
            <person name="Martinez-Rossi N."/>
            <person name="Heitman J."/>
            <person name="Young S.K."/>
            <person name="Zeng Q."/>
            <person name="Gargeya S."/>
            <person name="Abouelleil A."/>
            <person name="Alvarado L."/>
            <person name="Chapman S.B."/>
            <person name="Gainer-Dewar J."/>
            <person name="Goldberg J."/>
            <person name="Griggs A."/>
            <person name="Gujja S."/>
            <person name="Hansen M."/>
            <person name="Howarth C."/>
            <person name="Imamovic A."/>
            <person name="Larimer J."/>
            <person name="Martinez D."/>
            <person name="Murphy C."/>
            <person name="Pearson M.D."/>
            <person name="Persinoti G."/>
            <person name="Poon T."/>
            <person name="Priest M."/>
            <person name="Roberts A.D."/>
            <person name="Saif S."/>
            <person name="Shea T.D."/>
            <person name="Sykes S.N."/>
            <person name="Wortman J."/>
            <person name="Nusbaum C."/>
            <person name="Birren B."/>
        </authorList>
    </citation>
    <scope>NUCLEOTIDE SEQUENCE [LARGE SCALE GENOMIC DNA]</scope>
    <source>
        <strain evidence="3 4">CBS 452.61</strain>
    </source>
</reference>
<feature type="compositionally biased region" description="Polar residues" evidence="1">
    <location>
        <begin position="796"/>
        <end position="812"/>
    </location>
</feature>
<feature type="compositionally biased region" description="Polar residues" evidence="1">
    <location>
        <begin position="220"/>
        <end position="236"/>
    </location>
</feature>
<dbReference type="Proteomes" id="UP000023623">
    <property type="component" value="Unassembled WGS sequence"/>
</dbReference>
<proteinExistence type="predicted"/>
<protein>
    <recommendedName>
        <fullName evidence="2">DNA replication regulator Sld3 C-terminal domain-containing protein</fullName>
    </recommendedName>
</protein>
<dbReference type="GO" id="GO:0031261">
    <property type="term" value="C:DNA replication preinitiation complex"/>
    <property type="evidence" value="ECO:0007669"/>
    <property type="project" value="TreeGrafter"/>
</dbReference>
<dbReference type="AlphaFoldDB" id="A0A022XUM5"/>
<evidence type="ECO:0000256" key="1">
    <source>
        <dbReference type="SAM" id="MobiDB-lite"/>
    </source>
</evidence>
<feature type="region of interest" description="Disordered" evidence="1">
    <location>
        <begin position="692"/>
        <end position="713"/>
    </location>
</feature>
<dbReference type="Pfam" id="PF08639">
    <property type="entry name" value="Sld3_STD"/>
    <property type="match status" value="1"/>
</dbReference>